<dbReference type="PANTHER" id="PTHR38451:SF1">
    <property type="entry name" value="TRNA (ADENINE(22)-N(1))-METHYLTRANSFERASE"/>
    <property type="match status" value="1"/>
</dbReference>
<dbReference type="Pfam" id="PF04816">
    <property type="entry name" value="TrmK"/>
    <property type="match status" value="1"/>
</dbReference>
<proteinExistence type="predicted"/>
<sequence length="231" mass="25048">MSFGSRLETIAKWVPAGKSIVDVGTDHAYLPTLLVRQGKINFAIAGDIAAGPCQAAQNTIDTFGIKEFITVRQGDGLKIVAPGEVDVIVIAGMGAGSMIEILEASLPAAEAAERTILQPMNGASSLRIWAVRHGWKIVAEDLVEEAGIIYEIIILERGSEKEYPEVVYEIGPRLLEAGNALLAKHIQRLIDHYDKLLASMEKSEKAKGSEKYRLFSNLKKDLEAVVHGDKG</sequence>
<reference evidence="1" key="1">
    <citation type="submission" date="2019-08" db="EMBL/GenBank/DDBJ databases">
        <authorList>
            <person name="Kucharzyk K."/>
            <person name="Murdoch R.W."/>
            <person name="Higgins S."/>
            <person name="Loffler F."/>
        </authorList>
    </citation>
    <scope>NUCLEOTIDE SEQUENCE</scope>
</reference>
<dbReference type="GO" id="GO:0032259">
    <property type="term" value="P:methylation"/>
    <property type="evidence" value="ECO:0007669"/>
    <property type="project" value="UniProtKB-KW"/>
</dbReference>
<dbReference type="InterPro" id="IPR029063">
    <property type="entry name" value="SAM-dependent_MTases_sf"/>
</dbReference>
<dbReference type="SUPFAM" id="SSF53335">
    <property type="entry name" value="S-adenosyl-L-methionine-dependent methyltransferases"/>
    <property type="match status" value="1"/>
</dbReference>
<organism evidence="1">
    <name type="scientific">bioreactor metagenome</name>
    <dbReference type="NCBI Taxonomy" id="1076179"/>
    <lineage>
        <taxon>unclassified sequences</taxon>
        <taxon>metagenomes</taxon>
        <taxon>ecological metagenomes</taxon>
    </lineage>
</organism>
<comment type="caution">
    <text evidence="1">The sequence shown here is derived from an EMBL/GenBank/DDBJ whole genome shotgun (WGS) entry which is preliminary data.</text>
</comment>
<keyword evidence="1" id="KW-0489">Methyltransferase</keyword>
<evidence type="ECO:0000313" key="1">
    <source>
        <dbReference type="EMBL" id="MPN11995.1"/>
    </source>
</evidence>
<dbReference type="InterPro" id="IPR006901">
    <property type="entry name" value="TrmK"/>
</dbReference>
<dbReference type="PANTHER" id="PTHR38451">
    <property type="entry name" value="TRNA (ADENINE(22)-N(1))-METHYLTRANSFERASE"/>
    <property type="match status" value="1"/>
</dbReference>
<dbReference type="EC" id="2.1.1.217" evidence="1"/>
<name>A0A645FC94_9ZZZZ</name>
<dbReference type="AlphaFoldDB" id="A0A645FC94"/>
<dbReference type="PIRSF" id="PIRSF018637">
    <property type="entry name" value="TrmK"/>
    <property type="match status" value="1"/>
</dbReference>
<keyword evidence="1" id="KW-0808">Transferase</keyword>
<accession>A0A645FC94</accession>
<protein>
    <submittedName>
        <fullName evidence="1">tRNA (Adenine(22)-N(1))-methyltransferase</fullName>
        <ecNumber evidence="1">2.1.1.217</ecNumber>
    </submittedName>
</protein>
<dbReference type="Gene3D" id="3.40.50.150">
    <property type="entry name" value="Vaccinia Virus protein VP39"/>
    <property type="match status" value="1"/>
</dbReference>
<dbReference type="EMBL" id="VSSQ01058268">
    <property type="protein sequence ID" value="MPN11995.1"/>
    <property type="molecule type" value="Genomic_DNA"/>
</dbReference>
<dbReference type="GO" id="GO:0160105">
    <property type="term" value="F:tRNA (adenine(22)-N1)-methyltransferase activity"/>
    <property type="evidence" value="ECO:0007669"/>
    <property type="project" value="UniProtKB-EC"/>
</dbReference>
<gene>
    <name evidence="1" type="primary">trmK_8</name>
    <name evidence="1" type="ORF">SDC9_159304</name>
</gene>